<evidence type="ECO:0000313" key="1">
    <source>
        <dbReference type="EMBL" id="PWG82158.1"/>
    </source>
</evidence>
<gene>
    <name evidence="1" type="ORF">DDR33_03860</name>
</gene>
<proteinExistence type="predicted"/>
<evidence type="ECO:0000313" key="2">
    <source>
        <dbReference type="Proteomes" id="UP000245647"/>
    </source>
</evidence>
<dbReference type="EMBL" id="QEAS01000002">
    <property type="protein sequence ID" value="PWG82158.1"/>
    <property type="molecule type" value="Genomic_DNA"/>
</dbReference>
<protein>
    <submittedName>
        <fullName evidence="1">Uncharacterized protein</fullName>
    </submittedName>
</protein>
<dbReference type="Proteomes" id="UP000245647">
    <property type="component" value="Unassembled WGS sequence"/>
</dbReference>
<sequence>MRILHLPDCVKKYPHIFTIGCGKNVNYLKNDYVTQLLRMLITFSRVKNETEQTPAQYFPRK</sequence>
<organism evidence="1 2">
    <name type="scientific">Pararcticibacter amylolyticus</name>
    <dbReference type="NCBI Taxonomy" id="2173175"/>
    <lineage>
        <taxon>Bacteria</taxon>
        <taxon>Pseudomonadati</taxon>
        <taxon>Bacteroidota</taxon>
        <taxon>Sphingobacteriia</taxon>
        <taxon>Sphingobacteriales</taxon>
        <taxon>Sphingobacteriaceae</taxon>
        <taxon>Pararcticibacter</taxon>
    </lineage>
</organism>
<accession>A0A2U2PLF6</accession>
<dbReference type="AlphaFoldDB" id="A0A2U2PLF6"/>
<name>A0A2U2PLF6_9SPHI</name>
<comment type="caution">
    <text evidence="1">The sequence shown here is derived from an EMBL/GenBank/DDBJ whole genome shotgun (WGS) entry which is preliminary data.</text>
</comment>
<keyword evidence="2" id="KW-1185">Reference proteome</keyword>
<reference evidence="1 2" key="1">
    <citation type="submission" date="2018-04" db="EMBL/GenBank/DDBJ databases">
        <title>Pedobacter chongqingensis sp. nov., isolated from a rottenly hemp rope.</title>
        <authorList>
            <person name="Cai Y."/>
        </authorList>
    </citation>
    <scope>NUCLEOTIDE SEQUENCE [LARGE SCALE GENOMIC DNA]</scope>
    <source>
        <strain evidence="1 2">FJ4-8</strain>
    </source>
</reference>